<dbReference type="Proteomes" id="UP000019384">
    <property type="component" value="Unassembled WGS sequence"/>
</dbReference>
<dbReference type="GeneID" id="34519370"/>
<reference evidence="1" key="2">
    <citation type="submission" date="2014-02" db="EMBL/GenBank/DDBJ databases">
        <title>Complete DNA sequence of /Kuraishia capsulata/ illustrates novel genomic features among budding yeasts (/Saccharomycotina/).</title>
        <authorList>
            <person name="Morales L."/>
            <person name="Noel B."/>
            <person name="Porcel B."/>
            <person name="Marcet-Houben M."/>
            <person name="Hullo M-F."/>
            <person name="Sacerdot C."/>
            <person name="Tekaia F."/>
            <person name="Leh-Louis V."/>
            <person name="Despons L."/>
            <person name="Khanna V."/>
            <person name="Aury J-M."/>
            <person name="Barbe V."/>
            <person name="Couloux A."/>
            <person name="Labadie K."/>
            <person name="Pelletier E."/>
            <person name="Souciet J-L."/>
            <person name="Boekhout T."/>
            <person name="Gabaldon T."/>
            <person name="Wincker P."/>
            <person name="Dujon B."/>
        </authorList>
    </citation>
    <scope>NUCLEOTIDE SEQUENCE</scope>
    <source>
        <strain evidence="1">CBS 1993</strain>
    </source>
</reference>
<sequence length="393" mass="44919">MENIIFQNRNFTKTRLRSLYSDFSHLKETNPEGYQANLDAWRSLLTNPDTPIYDNHCVVDLEKLKKKLFLEQYGQPKGLELVLKELTNQGDFVDLSRFESQKNSVYERSWTVGTLFHWLVGPNIKHLVCIRCLESLGDKIASLLNKNVCLHQEQLEEMINATLYVPLSKEDLKCLLLFLSRDKKRISLDNGIVKYPKTEVVATDLAQADLRYTIWGLEKQIERTSLKIAQIKENALTYLERGDKVSARSSIHLKRVFEKSLENSNASLIKATEILEHIESAHVNLSFVSTLQSGLSALKSLNDKFDVEDIDKIMTEMKDMEVPEVTVEEDQDVEEEYEKMLKESARVSQSPGMGTDFEDAELIDRLEALRVADRTTKVVQVRSSEDSATALPA</sequence>
<dbReference type="OrthoDB" id="10250120at2759"/>
<dbReference type="AlphaFoldDB" id="W6MM46"/>
<keyword evidence="2" id="KW-1185">Reference proteome</keyword>
<evidence type="ECO:0000313" key="2">
    <source>
        <dbReference type="Proteomes" id="UP000019384"/>
    </source>
</evidence>
<dbReference type="GO" id="GO:0005771">
    <property type="term" value="C:multivesicular body"/>
    <property type="evidence" value="ECO:0007669"/>
    <property type="project" value="TreeGrafter"/>
</dbReference>
<dbReference type="GO" id="GO:0006900">
    <property type="term" value="P:vesicle budding from membrane"/>
    <property type="evidence" value="ECO:0007669"/>
    <property type="project" value="TreeGrafter"/>
</dbReference>
<dbReference type="PANTHER" id="PTHR22761">
    <property type="entry name" value="CHARGED MULTIVESICULAR BODY PROTEIN"/>
    <property type="match status" value="1"/>
</dbReference>
<dbReference type="Pfam" id="PF03357">
    <property type="entry name" value="Snf7"/>
    <property type="match status" value="1"/>
</dbReference>
<dbReference type="GO" id="GO:0000815">
    <property type="term" value="C:ESCRT III complex"/>
    <property type="evidence" value="ECO:0007669"/>
    <property type="project" value="TreeGrafter"/>
</dbReference>
<dbReference type="InterPro" id="IPR005024">
    <property type="entry name" value="Snf7_fam"/>
</dbReference>
<dbReference type="STRING" id="1382522.W6MM46"/>
<dbReference type="Pfam" id="PF25880">
    <property type="entry name" value="WHD_CHMP7_1st"/>
    <property type="match status" value="1"/>
</dbReference>
<dbReference type="GO" id="GO:0009898">
    <property type="term" value="C:cytoplasmic side of plasma membrane"/>
    <property type="evidence" value="ECO:0007669"/>
    <property type="project" value="TreeGrafter"/>
</dbReference>
<dbReference type="PANTHER" id="PTHR22761:SF21">
    <property type="entry name" value="CHARGED MULTIVESICULAR BODY PROTEIN 7"/>
    <property type="match status" value="1"/>
</dbReference>
<dbReference type="EMBL" id="HG793126">
    <property type="protein sequence ID" value="CDK25972.1"/>
    <property type="molecule type" value="Genomic_DNA"/>
</dbReference>
<evidence type="ECO:0008006" key="3">
    <source>
        <dbReference type="Google" id="ProtNLM"/>
    </source>
</evidence>
<accession>W6MM46</accession>
<dbReference type="RefSeq" id="XP_022457982.1">
    <property type="nucleotide sequence ID" value="XM_022604175.1"/>
</dbReference>
<gene>
    <name evidence="1" type="ORF">KUCA_T00001943001</name>
</gene>
<reference evidence="1" key="1">
    <citation type="submission" date="2013-12" db="EMBL/GenBank/DDBJ databases">
        <authorList>
            <person name="Genoscope - CEA"/>
        </authorList>
    </citation>
    <scope>NUCLEOTIDE SEQUENCE</scope>
    <source>
        <strain evidence="1">CBS 1993</strain>
    </source>
</reference>
<dbReference type="HOGENOM" id="CLU_021165_3_0_1"/>
<organism evidence="1 2">
    <name type="scientific">Kuraishia capsulata CBS 1993</name>
    <dbReference type="NCBI Taxonomy" id="1382522"/>
    <lineage>
        <taxon>Eukaryota</taxon>
        <taxon>Fungi</taxon>
        <taxon>Dikarya</taxon>
        <taxon>Ascomycota</taxon>
        <taxon>Saccharomycotina</taxon>
        <taxon>Pichiomycetes</taxon>
        <taxon>Pichiales</taxon>
        <taxon>Pichiaceae</taxon>
        <taxon>Kuraishia</taxon>
    </lineage>
</organism>
<name>W6MM46_9ASCO</name>
<evidence type="ECO:0000313" key="1">
    <source>
        <dbReference type="EMBL" id="CDK25972.1"/>
    </source>
</evidence>
<dbReference type="Gene3D" id="6.10.140.1230">
    <property type="match status" value="1"/>
</dbReference>
<proteinExistence type="predicted"/>
<protein>
    <recommendedName>
        <fullName evidence="3">Charged multivesicular body protein 7</fullName>
    </recommendedName>
</protein>
<dbReference type="GO" id="GO:0032511">
    <property type="term" value="P:late endosome to vacuole transport via multivesicular body sorting pathway"/>
    <property type="evidence" value="ECO:0007669"/>
    <property type="project" value="TreeGrafter"/>
</dbReference>